<keyword evidence="6 10" id="KW-0472">Membrane</keyword>
<feature type="transmembrane region" description="Helical" evidence="10">
    <location>
        <begin position="32"/>
        <end position="54"/>
    </location>
</feature>
<sequence length="332" mass="37207">MNNTETSLEDHDNGTHSSAKRAFVQSDITTGIVVNAFLMFLIVGGNFLVIAAYASNRRLRIGTYSLLVSLAFSDLLVGGVSVPIRIYGTAKGWDVPAHISIIYTAIDIFSAIASNLHLMAISFERFIAVSRPFYYQTLSVRPYAFGSAVSWGLAVLVAALHPGNYLQDGPLKLKFSNAYSVTLFAVCFLAPLVVISIVNIGIFRVAKILIQRVPEHGSGNRLKRERKTAFTLLLMTSLFFIAWFPFFVVNMLYLYCLPCLPSTLESQFFMVDILKWLQYSNSAVNPIIYAFRDTEMRRSFARLLGPFGRLCRINQVAPELHSQFSLETRTRK</sequence>
<evidence type="ECO:0000256" key="6">
    <source>
        <dbReference type="ARBA" id="ARBA00023136"/>
    </source>
</evidence>
<evidence type="ECO:0000256" key="2">
    <source>
        <dbReference type="ARBA" id="ARBA00022475"/>
    </source>
</evidence>
<evidence type="ECO:0000256" key="3">
    <source>
        <dbReference type="ARBA" id="ARBA00022692"/>
    </source>
</evidence>
<proteinExistence type="inferred from homology"/>
<evidence type="ECO:0000256" key="1">
    <source>
        <dbReference type="ARBA" id="ARBA00004651"/>
    </source>
</evidence>
<evidence type="ECO:0000256" key="10">
    <source>
        <dbReference type="SAM" id="Phobius"/>
    </source>
</evidence>
<evidence type="ECO:0000259" key="11">
    <source>
        <dbReference type="PROSITE" id="PS50262"/>
    </source>
</evidence>
<keyword evidence="5 9" id="KW-0297">G-protein coupled receptor</keyword>
<keyword evidence="7 9" id="KW-0675">Receptor</keyword>
<gene>
    <name evidence="12" type="ORF">PEVE_00039965</name>
</gene>
<evidence type="ECO:0000256" key="7">
    <source>
        <dbReference type="ARBA" id="ARBA00023170"/>
    </source>
</evidence>
<evidence type="ECO:0000256" key="8">
    <source>
        <dbReference type="ARBA" id="ARBA00023224"/>
    </source>
</evidence>
<evidence type="ECO:0000256" key="9">
    <source>
        <dbReference type="RuleBase" id="RU000688"/>
    </source>
</evidence>
<dbReference type="PROSITE" id="PS00237">
    <property type="entry name" value="G_PROTEIN_RECEP_F1_1"/>
    <property type="match status" value="1"/>
</dbReference>
<dbReference type="InterPro" id="IPR017452">
    <property type="entry name" value="GPCR_Rhodpsn_7TM"/>
</dbReference>
<comment type="caution">
    <text evidence="12">The sequence shown here is derived from an EMBL/GenBank/DDBJ whole genome shotgun (WGS) entry which is preliminary data.</text>
</comment>
<evidence type="ECO:0000313" key="13">
    <source>
        <dbReference type="Proteomes" id="UP001159427"/>
    </source>
</evidence>
<keyword evidence="13" id="KW-1185">Reference proteome</keyword>
<comment type="subcellular location">
    <subcellularLocation>
        <location evidence="1">Cell membrane</location>
        <topology evidence="1">Multi-pass membrane protein</topology>
    </subcellularLocation>
</comment>
<feature type="transmembrane region" description="Helical" evidence="10">
    <location>
        <begin position="181"/>
        <end position="202"/>
    </location>
</feature>
<keyword evidence="8 9" id="KW-0807">Transducer</keyword>
<keyword evidence="2" id="KW-1003">Cell membrane</keyword>
<dbReference type="PRINTS" id="PR00237">
    <property type="entry name" value="GPCRRHODOPSN"/>
</dbReference>
<feature type="transmembrane region" description="Helical" evidence="10">
    <location>
        <begin position="230"/>
        <end position="255"/>
    </location>
</feature>
<feature type="transmembrane region" description="Helical" evidence="10">
    <location>
        <begin position="66"/>
        <end position="88"/>
    </location>
</feature>
<evidence type="ECO:0000256" key="5">
    <source>
        <dbReference type="ARBA" id="ARBA00023040"/>
    </source>
</evidence>
<dbReference type="InterPro" id="IPR000276">
    <property type="entry name" value="GPCR_Rhodpsn"/>
</dbReference>
<accession>A0ABN8MZM8</accession>
<dbReference type="CDD" id="cd14967">
    <property type="entry name" value="7tmA_amine_R-like"/>
    <property type="match status" value="1"/>
</dbReference>
<dbReference type="Gene3D" id="1.20.1070.10">
    <property type="entry name" value="Rhodopsin 7-helix transmembrane proteins"/>
    <property type="match status" value="1"/>
</dbReference>
<feature type="domain" description="G-protein coupled receptors family 1 profile" evidence="11">
    <location>
        <begin position="45"/>
        <end position="289"/>
    </location>
</feature>
<feature type="transmembrane region" description="Helical" evidence="10">
    <location>
        <begin position="100"/>
        <end position="121"/>
    </location>
</feature>
<dbReference type="PROSITE" id="PS50262">
    <property type="entry name" value="G_PROTEIN_RECEP_F1_2"/>
    <property type="match status" value="1"/>
</dbReference>
<evidence type="ECO:0000313" key="12">
    <source>
        <dbReference type="EMBL" id="CAH3039434.1"/>
    </source>
</evidence>
<dbReference type="Proteomes" id="UP001159427">
    <property type="component" value="Unassembled WGS sequence"/>
</dbReference>
<dbReference type="EMBL" id="CALNXI010000717">
    <property type="protein sequence ID" value="CAH3039434.1"/>
    <property type="molecule type" value="Genomic_DNA"/>
</dbReference>
<dbReference type="Pfam" id="PF00001">
    <property type="entry name" value="7tm_1"/>
    <property type="match status" value="1"/>
</dbReference>
<dbReference type="SMART" id="SM01381">
    <property type="entry name" value="7TM_GPCR_Srsx"/>
    <property type="match status" value="1"/>
</dbReference>
<feature type="non-terminal residue" evidence="12">
    <location>
        <position position="332"/>
    </location>
</feature>
<dbReference type="SUPFAM" id="SSF81321">
    <property type="entry name" value="Family A G protein-coupled receptor-like"/>
    <property type="match status" value="1"/>
</dbReference>
<protein>
    <recommendedName>
        <fullName evidence="11">G-protein coupled receptors family 1 profile domain-containing protein</fullName>
    </recommendedName>
</protein>
<keyword evidence="4 10" id="KW-1133">Transmembrane helix</keyword>
<reference evidence="12 13" key="1">
    <citation type="submission" date="2022-05" db="EMBL/GenBank/DDBJ databases">
        <authorList>
            <consortium name="Genoscope - CEA"/>
            <person name="William W."/>
        </authorList>
    </citation>
    <scope>NUCLEOTIDE SEQUENCE [LARGE SCALE GENOMIC DNA]</scope>
</reference>
<name>A0ABN8MZM8_9CNID</name>
<keyword evidence="3 9" id="KW-0812">Transmembrane</keyword>
<organism evidence="12 13">
    <name type="scientific">Porites evermanni</name>
    <dbReference type="NCBI Taxonomy" id="104178"/>
    <lineage>
        <taxon>Eukaryota</taxon>
        <taxon>Metazoa</taxon>
        <taxon>Cnidaria</taxon>
        <taxon>Anthozoa</taxon>
        <taxon>Hexacorallia</taxon>
        <taxon>Scleractinia</taxon>
        <taxon>Fungiina</taxon>
        <taxon>Poritidae</taxon>
        <taxon>Porites</taxon>
    </lineage>
</organism>
<dbReference type="PANTHER" id="PTHR24247:SF202">
    <property type="entry name" value="5-HYDROXYTRYPTAMINE RECEPTOR 1"/>
    <property type="match status" value="1"/>
</dbReference>
<feature type="transmembrane region" description="Helical" evidence="10">
    <location>
        <begin position="142"/>
        <end position="161"/>
    </location>
</feature>
<evidence type="ECO:0000256" key="4">
    <source>
        <dbReference type="ARBA" id="ARBA00022989"/>
    </source>
</evidence>
<comment type="similarity">
    <text evidence="9">Belongs to the G-protein coupled receptor 1 family.</text>
</comment>
<dbReference type="PANTHER" id="PTHR24247">
    <property type="entry name" value="5-HYDROXYTRYPTAMINE RECEPTOR"/>
    <property type="match status" value="1"/>
</dbReference>